<name>A0A1G7W2S8_9PSEU</name>
<dbReference type="AlphaFoldDB" id="A0A1G7W2S8"/>
<organism evidence="1 2">
    <name type="scientific">Lentzea fradiae</name>
    <dbReference type="NCBI Taxonomy" id="200378"/>
    <lineage>
        <taxon>Bacteria</taxon>
        <taxon>Bacillati</taxon>
        <taxon>Actinomycetota</taxon>
        <taxon>Actinomycetes</taxon>
        <taxon>Pseudonocardiales</taxon>
        <taxon>Pseudonocardiaceae</taxon>
        <taxon>Lentzea</taxon>
    </lineage>
</organism>
<evidence type="ECO:0000313" key="1">
    <source>
        <dbReference type="EMBL" id="SDG66191.1"/>
    </source>
</evidence>
<evidence type="ECO:0000313" key="2">
    <source>
        <dbReference type="Proteomes" id="UP000199623"/>
    </source>
</evidence>
<reference evidence="2" key="1">
    <citation type="submission" date="2016-10" db="EMBL/GenBank/DDBJ databases">
        <authorList>
            <person name="Varghese N."/>
            <person name="Submissions S."/>
        </authorList>
    </citation>
    <scope>NUCLEOTIDE SEQUENCE [LARGE SCALE GENOMIC DNA]</scope>
    <source>
        <strain evidence="2">CGMCC 4.3506</strain>
    </source>
</reference>
<evidence type="ECO:0008006" key="3">
    <source>
        <dbReference type="Google" id="ProtNLM"/>
    </source>
</evidence>
<protein>
    <recommendedName>
        <fullName evidence="3">SMI1/KNR4 family protein</fullName>
    </recommendedName>
</protein>
<dbReference type="Proteomes" id="UP000199623">
    <property type="component" value="Unassembled WGS sequence"/>
</dbReference>
<keyword evidence="2" id="KW-1185">Reference proteome</keyword>
<gene>
    <name evidence="1" type="ORF">SAMN05216553_110117</name>
</gene>
<dbReference type="STRING" id="200378.SAMN05216553_110117"/>
<proteinExistence type="predicted"/>
<accession>A0A1G7W2S8</accession>
<dbReference type="EMBL" id="FNCC01000010">
    <property type="protein sequence ID" value="SDG66191.1"/>
    <property type="molecule type" value="Genomic_DNA"/>
</dbReference>
<sequence length="186" mass="20017">MAYRARVEITDDREFPAALAALTAIDFPWNYDENDEAASSGNIDYEPYEQFESAEDTRDWIRAWTGNQELDGAEFRVFGQDGTGGLAALWLVRPGPLEAQPVVFFGSEGAVGVVAPSLGEFLWLLAGGVGPQEAVEFGAESGVPHEGLRAVAEKHSGVAPRTPAEVLAAARAEFPGFAETVESWSR</sequence>